<dbReference type="AlphaFoldDB" id="A0AAV5W3Y4"/>
<accession>A0AAV5W3Y4</accession>
<evidence type="ECO:0000256" key="1">
    <source>
        <dbReference type="SAM" id="Phobius"/>
    </source>
</evidence>
<feature type="non-terminal residue" evidence="2">
    <location>
        <position position="78"/>
    </location>
</feature>
<proteinExistence type="predicted"/>
<comment type="caution">
    <text evidence="2">The sequence shown here is derived from an EMBL/GenBank/DDBJ whole genome shotgun (WGS) entry which is preliminary data.</text>
</comment>
<keyword evidence="1" id="KW-0472">Membrane</keyword>
<dbReference type="EMBL" id="BTSY01000004">
    <property type="protein sequence ID" value="GMT24624.1"/>
    <property type="molecule type" value="Genomic_DNA"/>
</dbReference>
<name>A0AAV5W3Y4_9BILA</name>
<evidence type="ECO:0008006" key="4">
    <source>
        <dbReference type="Google" id="ProtNLM"/>
    </source>
</evidence>
<protein>
    <recommendedName>
        <fullName evidence="4">G protein-coupled receptor</fullName>
    </recommendedName>
</protein>
<feature type="transmembrane region" description="Helical" evidence="1">
    <location>
        <begin position="42"/>
        <end position="63"/>
    </location>
</feature>
<evidence type="ECO:0000313" key="2">
    <source>
        <dbReference type="EMBL" id="GMT24624.1"/>
    </source>
</evidence>
<gene>
    <name evidence="2" type="ORF">PFISCL1PPCAC_15921</name>
</gene>
<dbReference type="Proteomes" id="UP001432322">
    <property type="component" value="Unassembled WGS sequence"/>
</dbReference>
<keyword evidence="1" id="KW-1133">Transmembrane helix</keyword>
<evidence type="ECO:0000313" key="3">
    <source>
        <dbReference type="Proteomes" id="UP001432322"/>
    </source>
</evidence>
<organism evidence="2 3">
    <name type="scientific">Pristionchus fissidentatus</name>
    <dbReference type="NCBI Taxonomy" id="1538716"/>
    <lineage>
        <taxon>Eukaryota</taxon>
        <taxon>Metazoa</taxon>
        <taxon>Ecdysozoa</taxon>
        <taxon>Nematoda</taxon>
        <taxon>Chromadorea</taxon>
        <taxon>Rhabditida</taxon>
        <taxon>Rhabditina</taxon>
        <taxon>Diplogasteromorpha</taxon>
        <taxon>Diplogasteroidea</taxon>
        <taxon>Neodiplogasteridae</taxon>
        <taxon>Pristionchus</taxon>
    </lineage>
</organism>
<keyword evidence="1" id="KW-0812">Transmembrane</keyword>
<reference evidence="2" key="1">
    <citation type="submission" date="2023-10" db="EMBL/GenBank/DDBJ databases">
        <title>Genome assembly of Pristionchus species.</title>
        <authorList>
            <person name="Yoshida K."/>
            <person name="Sommer R.J."/>
        </authorList>
    </citation>
    <scope>NUCLEOTIDE SEQUENCE</scope>
    <source>
        <strain evidence="2">RS5133</strain>
    </source>
</reference>
<sequence>MIMIPLCIMAIPLNFILASVIIRERLRSRSKDSYFRSSFFDLVLIQLLLDPPALAILFIIYVLKAEPPISEILFTSKW</sequence>
<keyword evidence="3" id="KW-1185">Reference proteome</keyword>